<keyword evidence="4" id="KW-0862">Zinc</keyword>
<dbReference type="GO" id="GO:0008270">
    <property type="term" value="F:zinc ion binding"/>
    <property type="evidence" value="ECO:0007669"/>
    <property type="project" value="TreeGrafter"/>
</dbReference>
<dbReference type="PANTHER" id="PTHR34858:SF1">
    <property type="entry name" value="CYSO-CYSTEINE PEPTIDASE"/>
    <property type="match status" value="1"/>
</dbReference>
<dbReference type="SUPFAM" id="SSF102712">
    <property type="entry name" value="JAB1/MPN domain"/>
    <property type="match status" value="1"/>
</dbReference>
<gene>
    <name evidence="7" type="primary">mec</name>
    <name evidence="7" type="ORF">BN983_00584</name>
</gene>
<dbReference type="Proteomes" id="UP000028868">
    <property type="component" value="Unassembled WGS sequence"/>
</dbReference>
<reference evidence="7 8" key="2">
    <citation type="submission" date="2014-05" db="EMBL/GenBank/DDBJ databases">
        <title>Draft genome sequence of Halobacillus karajensis HK-03.</title>
        <authorList>
            <person name="Khelaifia S."/>
            <person name="Croce O."/>
            <person name="Lagier J.C."/>
            <person name="Raoult D."/>
        </authorList>
    </citation>
    <scope>NUCLEOTIDE SEQUENCE [LARGE SCALE GENOMIC DNA]</scope>
    <source>
        <strain evidence="7 8">HD-03</strain>
    </source>
</reference>
<evidence type="ECO:0000256" key="2">
    <source>
        <dbReference type="ARBA" id="ARBA00022723"/>
    </source>
</evidence>
<comment type="caution">
    <text evidence="7">The sequence shown here is derived from an EMBL/GenBank/DDBJ whole genome shotgun (WGS) entry which is preliminary data.</text>
</comment>
<keyword evidence="1" id="KW-0645">Protease</keyword>
<reference evidence="8" key="1">
    <citation type="submission" date="2014-03" db="EMBL/GenBank/DDBJ databases">
        <authorList>
            <person name="Urmite Genomes U."/>
        </authorList>
    </citation>
    <scope>NUCLEOTIDE SEQUENCE [LARGE SCALE GENOMIC DNA]</scope>
    <source>
        <strain evidence="8">HD-03</strain>
    </source>
</reference>
<accession>A0A024P391</accession>
<evidence type="ECO:0000256" key="5">
    <source>
        <dbReference type="ARBA" id="ARBA00023049"/>
    </source>
</evidence>
<dbReference type="GO" id="GO:0008235">
    <property type="term" value="F:metalloexopeptidase activity"/>
    <property type="evidence" value="ECO:0007669"/>
    <property type="project" value="TreeGrafter"/>
</dbReference>
<dbReference type="EMBL" id="CCDI010000001">
    <property type="protein sequence ID" value="CDQ22376.1"/>
    <property type="molecule type" value="Genomic_DNA"/>
</dbReference>
<dbReference type="GO" id="GO:0006508">
    <property type="term" value="P:proteolysis"/>
    <property type="evidence" value="ECO:0007669"/>
    <property type="project" value="UniProtKB-KW"/>
</dbReference>
<dbReference type="SMART" id="SM00232">
    <property type="entry name" value="JAB_MPN"/>
    <property type="match status" value="1"/>
</dbReference>
<sequence>MKISPTLYQQIISHGVQEHPHEACGLVAGAKASRVESVWPLANEQKYRNRYFISKKVVESTIKKVNEQGQKVLGIYHSHPTTAPIPSSRDLWYHPDEQVKMIIISFKTHPPVLKCYTIHSHTYDEHPFLIDPSH</sequence>
<dbReference type="CDD" id="cd08070">
    <property type="entry name" value="MPN_like"/>
    <property type="match status" value="1"/>
</dbReference>
<evidence type="ECO:0000313" key="8">
    <source>
        <dbReference type="Proteomes" id="UP000028868"/>
    </source>
</evidence>
<dbReference type="InterPro" id="IPR037518">
    <property type="entry name" value="MPN"/>
</dbReference>
<keyword evidence="5" id="KW-0482">Metalloprotease</keyword>
<keyword evidence="3" id="KW-0378">Hydrolase</keyword>
<evidence type="ECO:0000256" key="1">
    <source>
        <dbReference type="ARBA" id="ARBA00022670"/>
    </source>
</evidence>
<dbReference type="Gene3D" id="3.40.140.10">
    <property type="entry name" value="Cytidine Deaminase, domain 2"/>
    <property type="match status" value="1"/>
</dbReference>
<dbReference type="InterPro" id="IPR000555">
    <property type="entry name" value="JAMM/MPN+_dom"/>
</dbReference>
<dbReference type="RefSeq" id="WP_035505662.1">
    <property type="nucleotide sequence ID" value="NZ_CCDH010000002.1"/>
</dbReference>
<keyword evidence="2" id="KW-0479">Metal-binding</keyword>
<protein>
    <submittedName>
        <fullName evidence="7">CysO-cysteine peptidase</fullName>
    </submittedName>
</protein>
<name>A0A024P391_9BACI</name>
<evidence type="ECO:0000256" key="3">
    <source>
        <dbReference type="ARBA" id="ARBA00022801"/>
    </source>
</evidence>
<dbReference type="PANTHER" id="PTHR34858">
    <property type="entry name" value="CYSO-CYSTEINE PEPTIDASE"/>
    <property type="match status" value="1"/>
</dbReference>
<organism evidence="7 8">
    <name type="scientific">Halobacillus karajensis</name>
    <dbReference type="NCBI Taxonomy" id="195088"/>
    <lineage>
        <taxon>Bacteria</taxon>
        <taxon>Bacillati</taxon>
        <taxon>Bacillota</taxon>
        <taxon>Bacilli</taxon>
        <taxon>Bacillales</taxon>
        <taxon>Bacillaceae</taxon>
        <taxon>Halobacillus</taxon>
    </lineage>
</organism>
<dbReference type="AlphaFoldDB" id="A0A024P391"/>
<keyword evidence="8" id="KW-1185">Reference proteome</keyword>
<evidence type="ECO:0000259" key="6">
    <source>
        <dbReference type="PROSITE" id="PS50249"/>
    </source>
</evidence>
<dbReference type="InterPro" id="IPR051929">
    <property type="entry name" value="VirAsm_ModProt"/>
</dbReference>
<evidence type="ECO:0000256" key="4">
    <source>
        <dbReference type="ARBA" id="ARBA00022833"/>
    </source>
</evidence>
<feature type="domain" description="MPN" evidence="6">
    <location>
        <begin position="1"/>
        <end position="129"/>
    </location>
</feature>
<dbReference type="InterPro" id="IPR028090">
    <property type="entry name" value="JAB_dom_prok"/>
</dbReference>
<evidence type="ECO:0000313" key="7">
    <source>
        <dbReference type="EMBL" id="CDQ22376.1"/>
    </source>
</evidence>
<dbReference type="Pfam" id="PF14464">
    <property type="entry name" value="Prok-JAB"/>
    <property type="match status" value="1"/>
</dbReference>
<dbReference type="PROSITE" id="PS50249">
    <property type="entry name" value="MPN"/>
    <property type="match status" value="1"/>
</dbReference>
<proteinExistence type="predicted"/>